<dbReference type="KEGG" id="och:CES85_3740"/>
<dbReference type="AlphaFoldDB" id="A0A248UNY0"/>
<keyword evidence="6" id="KW-0614">Plasmid</keyword>
<dbReference type="RefSeq" id="WP_095448757.1">
    <property type="nucleotide sequence ID" value="NZ_CP022605.1"/>
</dbReference>
<dbReference type="Proteomes" id="UP000215256">
    <property type="component" value="Plasmid unnamed1"/>
</dbReference>
<name>A0A248UNY0_9HYPH</name>
<dbReference type="SUPFAM" id="SSF53850">
    <property type="entry name" value="Periplasmic binding protein-like II"/>
    <property type="match status" value="1"/>
</dbReference>
<evidence type="ECO:0000256" key="3">
    <source>
        <dbReference type="ARBA" id="ARBA00023125"/>
    </source>
</evidence>
<evidence type="ECO:0000256" key="1">
    <source>
        <dbReference type="ARBA" id="ARBA00009437"/>
    </source>
</evidence>
<sequence>MDASYDLRLLRMFIAVAETGTLSKAADRLARTQAAVSMQLQRIEKELDTQLFTRSSRGVSLTQAGEAFLAYARRVIALTEDMQRGLVDKKLVGRIRLGLFEDLAVTRLPGAIAEFKQKHPSVDIELSSSHSTQLARSFDEGQIDIVVADPARFTQPPLSFISYQLVWCASRLLDVNEEEPLPVVLFETSCSWQDRMVTSLAEAGLVWTVGCRVKSLTAMLSALRGGLGIGVLFSEAVPPDCETINGRYNLPAAPVAEFGVYTANASSPLVSELAKSLEALA</sequence>
<dbReference type="InterPro" id="IPR036390">
    <property type="entry name" value="WH_DNA-bd_sf"/>
</dbReference>
<accession>A0A248UNY0</accession>
<dbReference type="GO" id="GO:0003700">
    <property type="term" value="F:DNA-binding transcription factor activity"/>
    <property type="evidence" value="ECO:0007669"/>
    <property type="project" value="InterPro"/>
</dbReference>
<feature type="domain" description="HTH lysR-type" evidence="5">
    <location>
        <begin position="5"/>
        <end position="62"/>
    </location>
</feature>
<dbReference type="InterPro" id="IPR036388">
    <property type="entry name" value="WH-like_DNA-bd_sf"/>
</dbReference>
<dbReference type="Gene3D" id="3.40.190.10">
    <property type="entry name" value="Periplasmic binding protein-like II"/>
    <property type="match status" value="2"/>
</dbReference>
<dbReference type="InterPro" id="IPR005119">
    <property type="entry name" value="LysR_subst-bd"/>
</dbReference>
<evidence type="ECO:0000259" key="5">
    <source>
        <dbReference type="PROSITE" id="PS50931"/>
    </source>
</evidence>
<organism evidence="6 7">
    <name type="scientific">Ochrobactrum quorumnocens</name>
    <dbReference type="NCBI Taxonomy" id="271865"/>
    <lineage>
        <taxon>Bacteria</taxon>
        <taxon>Pseudomonadati</taxon>
        <taxon>Pseudomonadota</taxon>
        <taxon>Alphaproteobacteria</taxon>
        <taxon>Hyphomicrobiales</taxon>
        <taxon>Brucellaceae</taxon>
        <taxon>Brucella/Ochrobactrum group</taxon>
        <taxon>Ochrobactrum</taxon>
    </lineage>
</organism>
<dbReference type="Pfam" id="PF03466">
    <property type="entry name" value="LysR_substrate"/>
    <property type="match status" value="1"/>
</dbReference>
<dbReference type="Gene3D" id="1.10.10.10">
    <property type="entry name" value="Winged helix-like DNA-binding domain superfamily/Winged helix DNA-binding domain"/>
    <property type="match status" value="1"/>
</dbReference>
<dbReference type="OrthoDB" id="8097684at2"/>
<keyword evidence="4" id="KW-0804">Transcription</keyword>
<evidence type="ECO:0000256" key="4">
    <source>
        <dbReference type="ARBA" id="ARBA00023163"/>
    </source>
</evidence>
<dbReference type="PROSITE" id="PS50931">
    <property type="entry name" value="HTH_LYSR"/>
    <property type="match status" value="1"/>
</dbReference>
<dbReference type="PRINTS" id="PR00039">
    <property type="entry name" value="HTHLYSR"/>
</dbReference>
<dbReference type="Pfam" id="PF00126">
    <property type="entry name" value="HTH_1"/>
    <property type="match status" value="1"/>
</dbReference>
<gene>
    <name evidence="6" type="ORF">CES85_3740</name>
</gene>
<reference evidence="6 7" key="1">
    <citation type="submission" date="2017-07" db="EMBL/GenBank/DDBJ databases">
        <title>Phylogenetic study on the rhizospheric bacterium Ochrobactrum sp. A44.</title>
        <authorList>
            <person name="Krzyzanowska D.M."/>
            <person name="Ossowicki A."/>
            <person name="Rajewska M."/>
            <person name="Maciag T."/>
            <person name="Kaczynski Z."/>
            <person name="Czerwicka M."/>
            <person name="Jafra S."/>
        </authorList>
    </citation>
    <scope>NUCLEOTIDE SEQUENCE [LARGE SCALE GENOMIC DNA]</scope>
    <source>
        <strain evidence="6 7">A44</strain>
        <plasmid evidence="6 7">unnamed1</plasmid>
    </source>
</reference>
<evidence type="ECO:0000313" key="6">
    <source>
        <dbReference type="EMBL" id="ASV88398.1"/>
    </source>
</evidence>
<dbReference type="InterPro" id="IPR000847">
    <property type="entry name" value="LysR_HTH_N"/>
</dbReference>
<comment type="similarity">
    <text evidence="1">Belongs to the LysR transcriptional regulatory family.</text>
</comment>
<dbReference type="PANTHER" id="PTHR30579">
    <property type="entry name" value="TRANSCRIPTIONAL REGULATOR"/>
    <property type="match status" value="1"/>
</dbReference>
<proteinExistence type="inferred from homology"/>
<dbReference type="PANTHER" id="PTHR30579:SF7">
    <property type="entry name" value="HTH-TYPE TRANSCRIPTIONAL REGULATOR LRHA-RELATED"/>
    <property type="match status" value="1"/>
</dbReference>
<keyword evidence="2" id="KW-0805">Transcription regulation</keyword>
<evidence type="ECO:0000313" key="7">
    <source>
        <dbReference type="Proteomes" id="UP000215256"/>
    </source>
</evidence>
<dbReference type="EMBL" id="CP022605">
    <property type="protein sequence ID" value="ASV88398.1"/>
    <property type="molecule type" value="Genomic_DNA"/>
</dbReference>
<dbReference type="FunFam" id="1.10.10.10:FF:000001">
    <property type="entry name" value="LysR family transcriptional regulator"/>
    <property type="match status" value="1"/>
</dbReference>
<protein>
    <submittedName>
        <fullName evidence="6">LysR substrate binding domain protein</fullName>
    </submittedName>
</protein>
<geneLocation type="plasmid" evidence="6 7">
    <name>unnamed1</name>
</geneLocation>
<evidence type="ECO:0000256" key="2">
    <source>
        <dbReference type="ARBA" id="ARBA00023015"/>
    </source>
</evidence>
<dbReference type="InterPro" id="IPR050176">
    <property type="entry name" value="LTTR"/>
</dbReference>
<keyword evidence="3" id="KW-0238">DNA-binding</keyword>
<dbReference type="GO" id="GO:0003677">
    <property type="term" value="F:DNA binding"/>
    <property type="evidence" value="ECO:0007669"/>
    <property type="project" value="UniProtKB-KW"/>
</dbReference>
<dbReference type="SUPFAM" id="SSF46785">
    <property type="entry name" value="Winged helix' DNA-binding domain"/>
    <property type="match status" value="1"/>
</dbReference>